<dbReference type="SUPFAM" id="SSF53098">
    <property type="entry name" value="Ribonuclease H-like"/>
    <property type="match status" value="1"/>
</dbReference>
<dbReference type="PANTHER" id="PTHR48475:SF1">
    <property type="entry name" value="RNASE H TYPE-1 DOMAIN-CONTAINING PROTEIN"/>
    <property type="match status" value="1"/>
</dbReference>
<dbReference type="GO" id="GO:0003676">
    <property type="term" value="F:nucleic acid binding"/>
    <property type="evidence" value="ECO:0007669"/>
    <property type="project" value="InterPro"/>
</dbReference>
<dbReference type="EMBL" id="JAWPEI010000007">
    <property type="protein sequence ID" value="KAK4721391.1"/>
    <property type="molecule type" value="Genomic_DNA"/>
</dbReference>
<dbReference type="CDD" id="cd09279">
    <property type="entry name" value="RNase_HI_like"/>
    <property type="match status" value="1"/>
</dbReference>
<dbReference type="AlphaFoldDB" id="A0AAV9L6P6"/>
<proteinExistence type="predicted"/>
<organism evidence="2 3">
    <name type="scientific">Solanum pinnatisectum</name>
    <name type="common">tansyleaf nightshade</name>
    <dbReference type="NCBI Taxonomy" id="50273"/>
    <lineage>
        <taxon>Eukaryota</taxon>
        <taxon>Viridiplantae</taxon>
        <taxon>Streptophyta</taxon>
        <taxon>Embryophyta</taxon>
        <taxon>Tracheophyta</taxon>
        <taxon>Spermatophyta</taxon>
        <taxon>Magnoliopsida</taxon>
        <taxon>eudicotyledons</taxon>
        <taxon>Gunneridae</taxon>
        <taxon>Pentapetalae</taxon>
        <taxon>asterids</taxon>
        <taxon>lamiids</taxon>
        <taxon>Solanales</taxon>
        <taxon>Solanaceae</taxon>
        <taxon>Solanoideae</taxon>
        <taxon>Solaneae</taxon>
        <taxon>Solanum</taxon>
    </lineage>
</organism>
<comment type="caution">
    <text evidence="2">The sequence shown here is derived from an EMBL/GenBank/DDBJ whole genome shotgun (WGS) entry which is preliminary data.</text>
</comment>
<accession>A0AAV9L6P6</accession>
<dbReference type="InterPro" id="IPR012337">
    <property type="entry name" value="RNaseH-like_sf"/>
</dbReference>
<dbReference type="Gene3D" id="3.30.420.10">
    <property type="entry name" value="Ribonuclease H-like superfamily/Ribonuclease H"/>
    <property type="match status" value="1"/>
</dbReference>
<evidence type="ECO:0000313" key="3">
    <source>
        <dbReference type="Proteomes" id="UP001311915"/>
    </source>
</evidence>
<feature type="domain" description="RNase H type-1" evidence="1">
    <location>
        <begin position="1"/>
        <end position="124"/>
    </location>
</feature>
<evidence type="ECO:0000259" key="1">
    <source>
        <dbReference type="PROSITE" id="PS50879"/>
    </source>
</evidence>
<dbReference type="Pfam" id="PF13456">
    <property type="entry name" value="RVT_3"/>
    <property type="match status" value="1"/>
</dbReference>
<name>A0AAV9L6P6_9SOLN</name>
<keyword evidence="3" id="KW-1185">Reference proteome</keyword>
<dbReference type="InterPro" id="IPR036397">
    <property type="entry name" value="RNaseH_sf"/>
</dbReference>
<evidence type="ECO:0000313" key="2">
    <source>
        <dbReference type="EMBL" id="KAK4721391.1"/>
    </source>
</evidence>
<sequence>MFIDGAKNLNGSGIGAVLISPTGQHYPVSAKLRFLCSNNMAEYEACILGLRRAIDLDVKEMLIIGDSDLLIHQVRGEWATRNRKLLPYLECVHRLCKRFIKVEFKHVPRTQNEFVDALATLSSMIQHPDHNYIDPIRIRIYEQLAYCFHVQGEPNEKPWYNEI</sequence>
<dbReference type="PROSITE" id="PS50879">
    <property type="entry name" value="RNASE_H_1"/>
    <property type="match status" value="1"/>
</dbReference>
<dbReference type="InterPro" id="IPR002156">
    <property type="entry name" value="RNaseH_domain"/>
</dbReference>
<protein>
    <recommendedName>
        <fullName evidence="1">RNase H type-1 domain-containing protein</fullName>
    </recommendedName>
</protein>
<gene>
    <name evidence="2" type="ORF">R3W88_011624</name>
</gene>
<dbReference type="PANTHER" id="PTHR48475">
    <property type="entry name" value="RIBONUCLEASE H"/>
    <property type="match status" value="1"/>
</dbReference>
<reference evidence="2 3" key="1">
    <citation type="submission" date="2023-10" db="EMBL/GenBank/DDBJ databases">
        <title>Genome-Wide Identification Analysis in wild type Solanum Pinnatisectum Reveals Some Genes Defensing Phytophthora Infestans.</title>
        <authorList>
            <person name="Sun C."/>
        </authorList>
    </citation>
    <scope>NUCLEOTIDE SEQUENCE [LARGE SCALE GENOMIC DNA]</scope>
    <source>
        <strain evidence="2">LQN</strain>
        <tissue evidence="2">Leaf</tissue>
    </source>
</reference>
<dbReference type="Proteomes" id="UP001311915">
    <property type="component" value="Unassembled WGS sequence"/>
</dbReference>
<dbReference type="GO" id="GO:0004523">
    <property type="term" value="F:RNA-DNA hybrid ribonuclease activity"/>
    <property type="evidence" value="ECO:0007669"/>
    <property type="project" value="InterPro"/>
</dbReference>